<evidence type="ECO:0000259" key="2">
    <source>
        <dbReference type="PROSITE" id="PS50003"/>
    </source>
</evidence>
<dbReference type="PROSITE" id="PS50003">
    <property type="entry name" value="PH_DOMAIN"/>
    <property type="match status" value="1"/>
</dbReference>
<dbReference type="Gene3D" id="2.30.29.30">
    <property type="entry name" value="Pleckstrin-homology domain (PH domain)/Phosphotyrosine-binding domain (PTB)"/>
    <property type="match status" value="1"/>
</dbReference>
<dbReference type="InterPro" id="IPR045188">
    <property type="entry name" value="Boi1/Boi2-like"/>
</dbReference>
<evidence type="ECO:0000256" key="1">
    <source>
        <dbReference type="SAM" id="MobiDB-lite"/>
    </source>
</evidence>
<dbReference type="STRING" id="126957.T1IJV0"/>
<feature type="compositionally biased region" description="Pro residues" evidence="1">
    <location>
        <begin position="133"/>
        <end position="142"/>
    </location>
</feature>
<dbReference type="Pfam" id="PF00169">
    <property type="entry name" value="PH"/>
    <property type="match status" value="1"/>
</dbReference>
<dbReference type="Proteomes" id="UP000014500">
    <property type="component" value="Unassembled WGS sequence"/>
</dbReference>
<feature type="region of interest" description="Disordered" evidence="1">
    <location>
        <begin position="128"/>
        <end position="158"/>
    </location>
</feature>
<sequence length="189" mass="21248">MLFYFEKKTDKEPIGLIILEGCTIEAAENEDQFSFKIVFHGNGGRSYIIGADTQENMEAWMKVLVCASYDYMKVMVAELQRQLDELTAAEKYKPVVPQKSRVRANPFDRRKSDESLANSAETQLCISSNVPCRPAPPPPSTYPPSQNESSAPDSNPTIIKKSFNELHEEYGRKIRAYLMKNGCASDALL</sequence>
<reference evidence="4" key="1">
    <citation type="submission" date="2011-05" db="EMBL/GenBank/DDBJ databases">
        <authorList>
            <person name="Richards S.R."/>
            <person name="Qu J."/>
            <person name="Jiang H."/>
            <person name="Jhangiani S.N."/>
            <person name="Agravi P."/>
            <person name="Goodspeed R."/>
            <person name="Gross S."/>
            <person name="Mandapat C."/>
            <person name="Jackson L."/>
            <person name="Mathew T."/>
            <person name="Pu L."/>
            <person name="Thornton R."/>
            <person name="Saada N."/>
            <person name="Wilczek-Boney K.B."/>
            <person name="Lee S."/>
            <person name="Kovar C."/>
            <person name="Wu Y."/>
            <person name="Scherer S.E."/>
            <person name="Worley K.C."/>
            <person name="Muzny D.M."/>
            <person name="Gibbs R."/>
        </authorList>
    </citation>
    <scope>NUCLEOTIDE SEQUENCE</scope>
    <source>
        <strain evidence="4">Brora</strain>
    </source>
</reference>
<dbReference type="PhylomeDB" id="T1IJV0"/>
<dbReference type="HOGENOM" id="CLU_060423_0_1_1"/>
<keyword evidence="4" id="KW-1185">Reference proteome</keyword>
<dbReference type="EMBL" id="JH430359">
    <property type="status" value="NOT_ANNOTATED_CDS"/>
    <property type="molecule type" value="Genomic_DNA"/>
</dbReference>
<proteinExistence type="predicted"/>
<dbReference type="GO" id="GO:0005829">
    <property type="term" value="C:cytosol"/>
    <property type="evidence" value="ECO:0007669"/>
    <property type="project" value="GOC"/>
</dbReference>
<dbReference type="GO" id="GO:0005769">
    <property type="term" value="C:early endosome"/>
    <property type="evidence" value="ECO:0007669"/>
    <property type="project" value="TreeGrafter"/>
</dbReference>
<dbReference type="SUPFAM" id="SSF50729">
    <property type="entry name" value="PH domain-like"/>
    <property type="match status" value="1"/>
</dbReference>
<accession>T1IJV0</accession>
<dbReference type="InterPro" id="IPR001849">
    <property type="entry name" value="PH_domain"/>
</dbReference>
<feature type="domain" description="PH" evidence="2">
    <location>
        <begin position="1"/>
        <end position="69"/>
    </location>
</feature>
<dbReference type="EnsemblMetazoa" id="SMAR001177-RA">
    <property type="protein sequence ID" value="SMAR001177-PA"/>
    <property type="gene ID" value="SMAR001177"/>
</dbReference>
<dbReference type="OMA" id="HEEYGRK"/>
<reference evidence="3" key="2">
    <citation type="submission" date="2015-02" db="UniProtKB">
        <authorList>
            <consortium name="EnsemblMetazoa"/>
        </authorList>
    </citation>
    <scope>IDENTIFICATION</scope>
</reference>
<dbReference type="GO" id="GO:0007032">
    <property type="term" value="P:endosome organization"/>
    <property type="evidence" value="ECO:0007669"/>
    <property type="project" value="TreeGrafter"/>
</dbReference>
<name>T1IJV0_STRMM</name>
<evidence type="ECO:0000313" key="3">
    <source>
        <dbReference type="EnsemblMetazoa" id="SMAR001177-PA"/>
    </source>
</evidence>
<dbReference type="eggNOG" id="ENOG502QQ94">
    <property type="taxonomic scope" value="Eukaryota"/>
</dbReference>
<organism evidence="3 4">
    <name type="scientific">Strigamia maritima</name>
    <name type="common">European centipede</name>
    <name type="synonym">Geophilus maritimus</name>
    <dbReference type="NCBI Taxonomy" id="126957"/>
    <lineage>
        <taxon>Eukaryota</taxon>
        <taxon>Metazoa</taxon>
        <taxon>Ecdysozoa</taxon>
        <taxon>Arthropoda</taxon>
        <taxon>Myriapoda</taxon>
        <taxon>Chilopoda</taxon>
        <taxon>Pleurostigmophora</taxon>
        <taxon>Geophilomorpha</taxon>
        <taxon>Linotaeniidae</taxon>
        <taxon>Strigamia</taxon>
    </lineage>
</organism>
<dbReference type="GO" id="GO:0055037">
    <property type="term" value="C:recycling endosome"/>
    <property type="evidence" value="ECO:0007669"/>
    <property type="project" value="TreeGrafter"/>
</dbReference>
<dbReference type="GO" id="GO:0001881">
    <property type="term" value="P:receptor recycling"/>
    <property type="evidence" value="ECO:0007669"/>
    <property type="project" value="TreeGrafter"/>
</dbReference>
<dbReference type="InterPro" id="IPR011993">
    <property type="entry name" value="PH-like_dom_sf"/>
</dbReference>
<dbReference type="AlphaFoldDB" id="T1IJV0"/>
<evidence type="ECO:0000313" key="4">
    <source>
        <dbReference type="Proteomes" id="UP000014500"/>
    </source>
</evidence>
<dbReference type="GO" id="GO:0005802">
    <property type="term" value="C:trans-Golgi network"/>
    <property type="evidence" value="ECO:0007669"/>
    <property type="project" value="TreeGrafter"/>
</dbReference>
<protein>
    <recommendedName>
        <fullName evidence="2">PH domain-containing protein</fullName>
    </recommendedName>
</protein>
<dbReference type="PANTHER" id="PTHR22902">
    <property type="entry name" value="SESQUIPEDALIAN"/>
    <property type="match status" value="1"/>
</dbReference>
<feature type="compositionally biased region" description="Polar residues" evidence="1">
    <location>
        <begin position="146"/>
        <end position="157"/>
    </location>
</feature>
<dbReference type="PANTHER" id="PTHR22902:SF53">
    <property type="entry name" value="INOSITOL PHOSPHATASE INTERACTING PROTEIN, ISOFORM A"/>
    <property type="match status" value="1"/>
</dbReference>
<dbReference type="GO" id="GO:0042147">
    <property type="term" value="P:retrograde transport, endosome to Golgi"/>
    <property type="evidence" value="ECO:0007669"/>
    <property type="project" value="TreeGrafter"/>
</dbReference>